<evidence type="ECO:0000256" key="6">
    <source>
        <dbReference type="SAM" id="MobiDB-lite"/>
    </source>
</evidence>
<dbReference type="InterPro" id="IPR031139">
    <property type="entry name" value="RPGRIP1_fam"/>
</dbReference>
<sequence>QLKDIAYGTKQYKFTRTITPDDDVEEFDESLQLQRVKISLRSIYPRRGHQQLWRPEPATFCTYAFYDFELQTTPVVRVLAEEHCTLEVHLAIGTDYKTVAACQLRFHDVLEKSGRIYYSAVLVGVDNDPNNYGTLEFWETSGAYWAKTRVPLIPLAHDKCVSGTFQLTDIKGNEKGTIKVTLKWKATLPASSETILTGPLVDELPKERPVPVRLLADEEVQAPKLKALEPVPLPKPRTRKSAADKKVSFIEANMGNLNPVNQTIDEEKSMKHPNPMPFSTFRRYD</sequence>
<protein>
    <recommendedName>
        <fullName evidence="7">RPGR-interacting protein 1 first C2 domain-containing protein</fullName>
    </recommendedName>
</protein>
<keyword evidence="3" id="KW-0175">Coiled coil</keyword>
<evidence type="ECO:0000256" key="3">
    <source>
        <dbReference type="ARBA" id="ARBA00023054"/>
    </source>
</evidence>
<keyword evidence="5" id="KW-0966">Cell projection</keyword>
<organism evidence="8 9">
    <name type="scientific">Ranitomeya imitator</name>
    <name type="common">mimic poison frog</name>
    <dbReference type="NCBI Taxonomy" id="111125"/>
    <lineage>
        <taxon>Eukaryota</taxon>
        <taxon>Metazoa</taxon>
        <taxon>Chordata</taxon>
        <taxon>Craniata</taxon>
        <taxon>Vertebrata</taxon>
        <taxon>Euteleostomi</taxon>
        <taxon>Amphibia</taxon>
        <taxon>Batrachia</taxon>
        <taxon>Anura</taxon>
        <taxon>Neobatrachia</taxon>
        <taxon>Hyloidea</taxon>
        <taxon>Dendrobatidae</taxon>
        <taxon>Dendrobatinae</taxon>
        <taxon>Ranitomeya</taxon>
    </lineage>
</organism>
<feature type="non-terminal residue" evidence="8">
    <location>
        <position position="1"/>
    </location>
</feature>
<accession>A0ABN9M889</accession>
<keyword evidence="9" id="KW-1185">Reference proteome</keyword>
<feature type="domain" description="RPGR-interacting protein 1 first C2" evidence="7">
    <location>
        <begin position="77"/>
        <end position="138"/>
    </location>
</feature>
<dbReference type="InterPro" id="IPR035892">
    <property type="entry name" value="C2_domain_sf"/>
</dbReference>
<comment type="similarity">
    <text evidence="2">Belongs to the RPGRIP1 family.</text>
</comment>
<dbReference type="Proteomes" id="UP001176940">
    <property type="component" value="Unassembled WGS sequence"/>
</dbReference>
<comment type="subcellular location">
    <subcellularLocation>
        <location evidence="1">Cell projection</location>
        <location evidence="1">Cilium</location>
    </subcellularLocation>
</comment>
<gene>
    <name evidence="8" type="ORF">RIMI_LOCUS17523311</name>
</gene>
<evidence type="ECO:0000256" key="1">
    <source>
        <dbReference type="ARBA" id="ARBA00004138"/>
    </source>
</evidence>
<dbReference type="Pfam" id="PF11618">
    <property type="entry name" value="C2-C2_1"/>
    <property type="match status" value="1"/>
</dbReference>
<evidence type="ECO:0000259" key="7">
    <source>
        <dbReference type="Pfam" id="PF11618"/>
    </source>
</evidence>
<proteinExistence type="inferred from homology"/>
<feature type="region of interest" description="Disordered" evidence="6">
    <location>
        <begin position="258"/>
        <end position="285"/>
    </location>
</feature>
<evidence type="ECO:0000256" key="4">
    <source>
        <dbReference type="ARBA" id="ARBA00023069"/>
    </source>
</evidence>
<evidence type="ECO:0000256" key="5">
    <source>
        <dbReference type="ARBA" id="ARBA00023273"/>
    </source>
</evidence>
<dbReference type="EMBL" id="CAUEEQ010051340">
    <property type="protein sequence ID" value="CAJ0960989.1"/>
    <property type="molecule type" value="Genomic_DNA"/>
</dbReference>
<name>A0ABN9M889_9NEOB</name>
<evidence type="ECO:0000313" key="8">
    <source>
        <dbReference type="EMBL" id="CAJ0960989.1"/>
    </source>
</evidence>
<dbReference type="Gene3D" id="2.60.40.150">
    <property type="entry name" value="C2 domain"/>
    <property type="match status" value="2"/>
</dbReference>
<comment type="caution">
    <text evidence="8">The sequence shown here is derived from an EMBL/GenBank/DDBJ whole genome shotgun (WGS) entry which is preliminary data.</text>
</comment>
<dbReference type="SUPFAM" id="SSF49562">
    <property type="entry name" value="C2 domain (Calcium/lipid-binding domain, CaLB)"/>
    <property type="match status" value="2"/>
</dbReference>
<evidence type="ECO:0000313" key="9">
    <source>
        <dbReference type="Proteomes" id="UP001176940"/>
    </source>
</evidence>
<evidence type="ECO:0000256" key="2">
    <source>
        <dbReference type="ARBA" id="ARBA00006042"/>
    </source>
</evidence>
<dbReference type="InterPro" id="IPR021656">
    <property type="entry name" value="C2-C2_1"/>
</dbReference>
<reference evidence="8" key="1">
    <citation type="submission" date="2023-07" db="EMBL/GenBank/DDBJ databases">
        <authorList>
            <person name="Stuckert A."/>
        </authorList>
    </citation>
    <scope>NUCLEOTIDE SEQUENCE</scope>
</reference>
<dbReference type="PANTHER" id="PTHR14240">
    <property type="entry name" value="RETINITIS PIGMENTOSA GTPASE REGULATOR-INTERACTING PROTEIN"/>
    <property type="match status" value="1"/>
</dbReference>
<dbReference type="PANTHER" id="PTHR14240:SF1">
    <property type="entry name" value="PROTEIN FANTOM-RELATED"/>
    <property type="match status" value="1"/>
</dbReference>
<keyword evidence="4" id="KW-0969">Cilium</keyword>